<feature type="signal peptide" evidence="1">
    <location>
        <begin position="1"/>
        <end position="19"/>
    </location>
</feature>
<sequence length="100" mass="11090">MYLLLLYIIIVVPWSPNYGPGSHSARCCTNAEQKDNLCPKELKVTRQETTDGSRQTDGGVQVTMSQRDWQRSLHATSLAVVKYLVGIEAKKNFEEGFGGG</sequence>
<dbReference type="AlphaFoldDB" id="A0A9D3XEX4"/>
<keyword evidence="1" id="KW-0732">Signal</keyword>
<dbReference type="EMBL" id="JAHDVG010000474">
    <property type="protein sequence ID" value="KAH1178391.1"/>
    <property type="molecule type" value="Genomic_DNA"/>
</dbReference>
<keyword evidence="3" id="KW-1185">Reference proteome</keyword>
<evidence type="ECO:0000313" key="3">
    <source>
        <dbReference type="Proteomes" id="UP000827986"/>
    </source>
</evidence>
<dbReference type="Proteomes" id="UP000827986">
    <property type="component" value="Unassembled WGS sequence"/>
</dbReference>
<accession>A0A9D3XEX4</accession>
<evidence type="ECO:0000313" key="2">
    <source>
        <dbReference type="EMBL" id="KAH1178391.1"/>
    </source>
</evidence>
<evidence type="ECO:0000256" key="1">
    <source>
        <dbReference type="SAM" id="SignalP"/>
    </source>
</evidence>
<feature type="chain" id="PRO_5039467995" evidence="1">
    <location>
        <begin position="20"/>
        <end position="100"/>
    </location>
</feature>
<comment type="caution">
    <text evidence="2">The sequence shown here is derived from an EMBL/GenBank/DDBJ whole genome shotgun (WGS) entry which is preliminary data.</text>
</comment>
<protein>
    <submittedName>
        <fullName evidence="2">Uncharacterized protein</fullName>
    </submittedName>
</protein>
<organism evidence="2 3">
    <name type="scientific">Mauremys mutica</name>
    <name type="common">yellowpond turtle</name>
    <dbReference type="NCBI Taxonomy" id="74926"/>
    <lineage>
        <taxon>Eukaryota</taxon>
        <taxon>Metazoa</taxon>
        <taxon>Chordata</taxon>
        <taxon>Craniata</taxon>
        <taxon>Vertebrata</taxon>
        <taxon>Euteleostomi</taxon>
        <taxon>Archelosauria</taxon>
        <taxon>Testudinata</taxon>
        <taxon>Testudines</taxon>
        <taxon>Cryptodira</taxon>
        <taxon>Durocryptodira</taxon>
        <taxon>Testudinoidea</taxon>
        <taxon>Geoemydidae</taxon>
        <taxon>Geoemydinae</taxon>
        <taxon>Mauremys</taxon>
    </lineage>
</organism>
<reference evidence="2" key="1">
    <citation type="submission" date="2021-09" db="EMBL/GenBank/DDBJ databases">
        <title>The genome of Mauremys mutica provides insights into the evolution of semi-aquatic lifestyle.</title>
        <authorList>
            <person name="Gong S."/>
            <person name="Gao Y."/>
        </authorList>
    </citation>
    <scope>NUCLEOTIDE SEQUENCE</scope>
    <source>
        <strain evidence="2">MM-2020</strain>
        <tissue evidence="2">Muscle</tissue>
    </source>
</reference>
<gene>
    <name evidence="2" type="ORF">KIL84_012093</name>
</gene>
<name>A0A9D3XEX4_9SAUR</name>
<proteinExistence type="predicted"/>